<dbReference type="AlphaFoldDB" id="A0AAV0SWY4"/>
<dbReference type="EMBL" id="CANTFM010000053">
    <property type="protein sequence ID" value="CAI5709957.1"/>
    <property type="molecule type" value="Genomic_DNA"/>
</dbReference>
<proteinExistence type="predicted"/>
<dbReference type="PANTHER" id="PTHR44200:SF1">
    <property type="entry name" value="DNAJ HOMOLOG SUBFAMILY C MEMBER 7"/>
    <property type="match status" value="1"/>
</dbReference>
<feature type="compositionally biased region" description="Polar residues" evidence="1">
    <location>
        <begin position="59"/>
        <end position="73"/>
    </location>
</feature>
<accession>A0AAV0SWY4</accession>
<feature type="region of interest" description="Disordered" evidence="1">
    <location>
        <begin position="845"/>
        <end position="874"/>
    </location>
</feature>
<gene>
    <name evidence="2" type="ORF">PDE001_LOCUS356</name>
</gene>
<feature type="compositionally biased region" description="Polar residues" evidence="1">
    <location>
        <begin position="204"/>
        <end position="213"/>
    </location>
</feature>
<protein>
    <submittedName>
        <fullName evidence="2">Uncharacterized protein</fullName>
    </submittedName>
</protein>
<feature type="region of interest" description="Disordered" evidence="1">
    <location>
        <begin position="818"/>
        <end position="837"/>
    </location>
</feature>
<dbReference type="InterPro" id="IPR019734">
    <property type="entry name" value="TPR_rpt"/>
</dbReference>
<feature type="region of interest" description="Disordered" evidence="1">
    <location>
        <begin position="460"/>
        <end position="490"/>
    </location>
</feature>
<evidence type="ECO:0000313" key="3">
    <source>
        <dbReference type="Proteomes" id="UP001162029"/>
    </source>
</evidence>
<evidence type="ECO:0000313" key="2">
    <source>
        <dbReference type="EMBL" id="CAI5709957.1"/>
    </source>
</evidence>
<feature type="compositionally biased region" description="Basic residues" evidence="1">
    <location>
        <begin position="708"/>
        <end position="723"/>
    </location>
</feature>
<comment type="caution">
    <text evidence="2">The sequence shown here is derived from an EMBL/GenBank/DDBJ whole genome shotgun (WGS) entry which is preliminary data.</text>
</comment>
<dbReference type="SMART" id="SM00028">
    <property type="entry name" value="TPR"/>
    <property type="match status" value="4"/>
</dbReference>
<feature type="compositionally biased region" description="Low complexity" evidence="1">
    <location>
        <begin position="798"/>
        <end position="808"/>
    </location>
</feature>
<feature type="compositionally biased region" description="Polar residues" evidence="1">
    <location>
        <begin position="763"/>
        <end position="786"/>
    </location>
</feature>
<sequence length="1105" mass="120431">MVKLVEYAESSDDALDNHSDDGSQWSSFGEIPSSPSDSFSYPMESLSSEEEDADDAPSRTSLDVSGSLTSSADTAYLNPDNDMDEELHEDDENCNFDNIDNQDDVKNVKNEKNDEIFSAWKDLQTAFEINAFKKRGVDTLNNVDEHKVQGKKTEKQQQVTQDDEVPIKSTLLNVETEKSSFPALFAPGIAERKTRRPCRRKSPTKTLPTGASPRLSTLFTEKQQQHTKDTAFLSMQYAEPSTEKHTKTLPLNGQTNETAFCLFQPSQVEPPTFSSAAKQTDAKTPDFIFGKPGAAVSGEPSDDTHMHRPNPKRTATAACFVPIEGGFTLGQSGKNSKPYKFYNFGKSGNQAVSFSAKTPNTTNDGDDACMRSPSAHDKLASQKPTTGRFLFGQAYKNRKPHAFSRQKSNESLNSTESVFTPIIAPPTGVSRVLWETNDPIGDTSSGSFGANSASTAASTFFSTGVTGPNVQHRNSGRRKKKGSSSSTFAPILESNSSRSQLFALSSTFGSSLSQSATATATRQQFNAMFAGGNAHESSERPSNVASAVSTNKSFITSTGGSFESGNSNAQTFSEAFSNTDSSLFRTDGSGLTSTSAAPAMSSAGVPGQVLRDKAISCNPFEFGSAETNMPTERANSHFPADNMSSASIGSFQIGSHDARKNPRVRLRRSGMFTHKNSPRKDAKIAATEPEPSPDVGSASSSTPSPFAMHHRRTRKNVRLRKCGRSPPTDQSAKCTFQCDWSSPPSDGQLHTHAVKPMATTGFGSTIEATSTSNSSFGSETTTQQQDHSSDPGVFSPHSQQATSSTSQLQNLNHPSIFQQNESSKSAQIQQTSTAGSRRILRAALRSVGVSGDRPRSAPPTMSNHDEGDAEMDSDDEQGWLELKHLGGVAYSSKRYEDAAKYYRQSIELLESLSDDETVMYTAEMRADKAKLHANRAASLMMLMQIAEAQRECRRSIEVDATYARAYLRLGRIQVLLGDAANAQANLDTARHLMERPDNKVSRSDEADYASLTKMEAKIKKLTTLQGEIKRYVDCGDFKQALVQTNVALILASNSRKLQVEKARILLRQKKFDQIIEFFTSIIEKQAKPGENFQSSERKRSKHEAA</sequence>
<name>A0AAV0SWY4_9STRA</name>
<feature type="region of interest" description="Disordered" evidence="1">
    <location>
        <begin position="1"/>
        <end position="100"/>
    </location>
</feature>
<feature type="compositionally biased region" description="Basic residues" evidence="1">
    <location>
        <begin position="193"/>
        <end position="203"/>
    </location>
</feature>
<dbReference type="Gene3D" id="1.25.40.10">
    <property type="entry name" value="Tetratricopeptide repeat domain"/>
    <property type="match status" value="1"/>
</dbReference>
<dbReference type="InterPro" id="IPR011990">
    <property type="entry name" value="TPR-like_helical_dom_sf"/>
</dbReference>
<feature type="region of interest" description="Disordered" evidence="1">
    <location>
        <begin position="193"/>
        <end position="213"/>
    </location>
</feature>
<dbReference type="Proteomes" id="UP001162029">
    <property type="component" value="Unassembled WGS sequence"/>
</dbReference>
<keyword evidence="3" id="KW-1185">Reference proteome</keyword>
<dbReference type="SUPFAM" id="SSF48452">
    <property type="entry name" value="TPR-like"/>
    <property type="match status" value="1"/>
</dbReference>
<reference evidence="2" key="1">
    <citation type="submission" date="2022-12" db="EMBL/GenBank/DDBJ databases">
        <authorList>
            <person name="Webb A."/>
        </authorList>
    </citation>
    <scope>NUCLEOTIDE SEQUENCE</scope>
    <source>
        <strain evidence="2">Pd1</strain>
    </source>
</reference>
<feature type="region of interest" description="Disordered" evidence="1">
    <location>
        <begin position="763"/>
        <end position="808"/>
    </location>
</feature>
<feature type="compositionally biased region" description="Polar residues" evidence="1">
    <location>
        <begin position="818"/>
        <end position="835"/>
    </location>
</feature>
<dbReference type="PANTHER" id="PTHR44200">
    <property type="entry name" value="DNAJ HOMOLOG SUBFAMILY C MEMBER 7"/>
    <property type="match status" value="1"/>
</dbReference>
<feature type="compositionally biased region" description="Acidic residues" evidence="1">
    <location>
        <begin position="81"/>
        <end position="94"/>
    </location>
</feature>
<dbReference type="InterPro" id="IPR052758">
    <property type="entry name" value="SRC_co-chaperone"/>
</dbReference>
<feature type="region of interest" description="Disordered" evidence="1">
    <location>
        <begin position="652"/>
        <end position="735"/>
    </location>
</feature>
<feature type="compositionally biased region" description="Polar residues" evidence="1">
    <location>
        <begin position="22"/>
        <end position="39"/>
    </location>
</feature>
<evidence type="ECO:0000256" key="1">
    <source>
        <dbReference type="SAM" id="MobiDB-lite"/>
    </source>
</evidence>
<organism evidence="2 3">
    <name type="scientific">Peronospora destructor</name>
    <dbReference type="NCBI Taxonomy" id="86335"/>
    <lineage>
        <taxon>Eukaryota</taxon>
        <taxon>Sar</taxon>
        <taxon>Stramenopiles</taxon>
        <taxon>Oomycota</taxon>
        <taxon>Peronosporomycetes</taxon>
        <taxon>Peronosporales</taxon>
        <taxon>Peronosporaceae</taxon>
        <taxon>Peronospora</taxon>
    </lineage>
</organism>